<comment type="similarity">
    <text evidence="2 10">Belongs to the class-I aminoacyl-tRNA synthetase family. Glutamate--tRNA ligase type 1 subfamily.</text>
</comment>
<dbReference type="AlphaFoldDB" id="A0A143WQ68"/>
<evidence type="ECO:0000259" key="11">
    <source>
        <dbReference type="Pfam" id="PF00749"/>
    </source>
</evidence>
<dbReference type="InterPro" id="IPR008925">
    <property type="entry name" value="aa_tRNA-synth_I_cd-bd_sf"/>
</dbReference>
<evidence type="ECO:0000256" key="7">
    <source>
        <dbReference type="ARBA" id="ARBA00022840"/>
    </source>
</evidence>
<name>A0A143WQ68_9ENTR</name>
<keyword evidence="4 10" id="KW-0963">Cytoplasm</keyword>
<dbReference type="Gene3D" id="3.40.50.620">
    <property type="entry name" value="HUPs"/>
    <property type="match status" value="1"/>
</dbReference>
<dbReference type="InterPro" id="IPR033910">
    <property type="entry name" value="GluRS_core"/>
</dbReference>
<dbReference type="EMBL" id="LN999831">
    <property type="protein sequence ID" value="CUX95850.1"/>
    <property type="molecule type" value="Genomic_DNA"/>
</dbReference>
<dbReference type="Gene3D" id="1.10.10.350">
    <property type="match status" value="1"/>
</dbReference>
<evidence type="ECO:0000313" key="14">
    <source>
        <dbReference type="Proteomes" id="UP000095697"/>
    </source>
</evidence>
<dbReference type="Proteomes" id="UP000095697">
    <property type="component" value="Chromosome I"/>
</dbReference>
<comment type="subcellular location">
    <subcellularLocation>
        <location evidence="1 10">Cytoplasm</location>
    </subcellularLocation>
</comment>
<comment type="caution">
    <text evidence="10">Lacks conserved residue(s) required for the propagation of feature annotation.</text>
</comment>
<feature type="domain" description="Aminoacyl-tRNA synthetase class I anticodon-binding" evidence="12">
    <location>
        <begin position="320"/>
        <end position="461"/>
    </location>
</feature>
<dbReference type="STRING" id="1778264.PMARG_ME00175"/>
<reference evidence="14" key="1">
    <citation type="submission" date="2016-01" db="EMBL/GenBank/DDBJ databases">
        <authorList>
            <person name="Husnik F."/>
        </authorList>
    </citation>
    <scope>NUCLEOTIDE SEQUENCE [LARGE SCALE GENOMIC DNA]</scope>
</reference>
<dbReference type="GO" id="GO:0000049">
    <property type="term" value="F:tRNA binding"/>
    <property type="evidence" value="ECO:0007669"/>
    <property type="project" value="InterPro"/>
</dbReference>
<evidence type="ECO:0000256" key="10">
    <source>
        <dbReference type="HAMAP-Rule" id="MF_00022"/>
    </source>
</evidence>
<dbReference type="NCBIfam" id="TIGR00464">
    <property type="entry name" value="gltX_bact"/>
    <property type="match status" value="1"/>
</dbReference>
<dbReference type="PANTHER" id="PTHR43311">
    <property type="entry name" value="GLUTAMATE--TRNA LIGASE"/>
    <property type="match status" value="1"/>
</dbReference>
<dbReference type="PRINTS" id="PR00987">
    <property type="entry name" value="TRNASYNTHGLU"/>
</dbReference>
<comment type="subunit">
    <text evidence="3 10">Monomer.</text>
</comment>
<keyword evidence="8 10" id="KW-0648">Protein biosynthesis</keyword>
<dbReference type="EC" id="6.1.1.17" evidence="10"/>
<dbReference type="GO" id="GO:0004818">
    <property type="term" value="F:glutamate-tRNA ligase activity"/>
    <property type="evidence" value="ECO:0007669"/>
    <property type="project" value="UniProtKB-UniRule"/>
</dbReference>
<dbReference type="InterPro" id="IPR000924">
    <property type="entry name" value="Glu/Gln-tRNA-synth"/>
</dbReference>
<dbReference type="GO" id="GO:0008270">
    <property type="term" value="F:zinc ion binding"/>
    <property type="evidence" value="ECO:0007669"/>
    <property type="project" value="InterPro"/>
</dbReference>
<dbReference type="Pfam" id="PF00749">
    <property type="entry name" value="tRNA-synt_1c"/>
    <property type="match status" value="1"/>
</dbReference>
<dbReference type="Pfam" id="PF19269">
    <property type="entry name" value="Anticodon_2"/>
    <property type="match status" value="1"/>
</dbReference>
<sequence length="469" mass="54502">MKIKTRFAPSPTGNLHIGSIRTALYSWLFACKNQGKFVLRIEDTDLERSTKLSIEAILDSMNWLNLNWDEGPYFQTERLNRYNFIMNDMLLKKTAYKCYCSKERLTYLRQLQLIQKEKPKYDGYCRNNDKYHADNEPYVVRFSNPQTGTIIFNDLIRGTIQVKNQEMDDLIIRRTDGSYTYNFCAVIDDFDMEITHVIRGEDHINNTPRQINILKAIGAPIPYYAHVSMILGDDGKKLSKRHGAVSIMQYREDGFLPEALINYLIRLGWSYGDQEIFSIEEMKQLFSITAINKSASIFNIKKLLWLNHYYLNKLPAEYIAKHLIWHINKQGIDIKSGPKLIDLVNILNKRCKTLKEMAINCCYFYKDFIEFDDNAVKKYLCPIAIKSLHHIYKKLVILNDWTPTSIQLIIKKTADELHISINNICMQLRVAVTGLSKSPAIDVTLYTLGKLRSISHIEQALKLIVSKVK</sequence>
<dbReference type="SUPFAM" id="SSF48163">
    <property type="entry name" value="An anticodon-binding domain of class I aminoacyl-tRNA synthetases"/>
    <property type="match status" value="1"/>
</dbReference>
<dbReference type="HAMAP" id="MF_00022">
    <property type="entry name" value="Glu_tRNA_synth_type1"/>
    <property type="match status" value="1"/>
</dbReference>
<proteinExistence type="inferred from homology"/>
<organism evidence="13 14">
    <name type="scientific">Candidatus Mikella endobia</name>
    <dbReference type="NCBI Taxonomy" id="1778264"/>
    <lineage>
        <taxon>Bacteria</taxon>
        <taxon>Pseudomonadati</taxon>
        <taxon>Pseudomonadota</taxon>
        <taxon>Gammaproteobacteria</taxon>
        <taxon>Enterobacterales</taxon>
        <taxon>Enterobacteriaceae</taxon>
        <taxon>Candidatus Mikella</taxon>
    </lineage>
</organism>
<keyword evidence="9 10" id="KW-0030">Aminoacyl-tRNA synthetase</keyword>
<dbReference type="GO" id="GO:0005524">
    <property type="term" value="F:ATP binding"/>
    <property type="evidence" value="ECO:0007669"/>
    <property type="project" value="UniProtKB-UniRule"/>
</dbReference>
<dbReference type="InterPro" id="IPR004527">
    <property type="entry name" value="Glu-tRNA-ligase_bac/mito"/>
</dbReference>
<keyword evidence="7 10" id="KW-0067">ATP-binding</keyword>
<evidence type="ECO:0000256" key="8">
    <source>
        <dbReference type="ARBA" id="ARBA00022917"/>
    </source>
</evidence>
<dbReference type="SUPFAM" id="SSF52374">
    <property type="entry name" value="Nucleotidylyl transferase"/>
    <property type="match status" value="1"/>
</dbReference>
<dbReference type="GO" id="GO:0005829">
    <property type="term" value="C:cytosol"/>
    <property type="evidence" value="ECO:0007669"/>
    <property type="project" value="TreeGrafter"/>
</dbReference>
<feature type="short sequence motif" description="'HIGH' region" evidence="10">
    <location>
        <begin position="9"/>
        <end position="19"/>
    </location>
</feature>
<keyword evidence="5 10" id="KW-0436">Ligase</keyword>
<feature type="binding site" evidence="10">
    <location>
        <position position="240"/>
    </location>
    <ligand>
        <name>ATP</name>
        <dbReference type="ChEBI" id="CHEBI:30616"/>
    </ligand>
</feature>
<evidence type="ECO:0000259" key="12">
    <source>
        <dbReference type="Pfam" id="PF19269"/>
    </source>
</evidence>
<evidence type="ECO:0000256" key="5">
    <source>
        <dbReference type="ARBA" id="ARBA00022598"/>
    </source>
</evidence>
<dbReference type="InterPro" id="IPR020058">
    <property type="entry name" value="Glu/Gln-tRNA-synth_Ib_cat-dom"/>
</dbReference>
<dbReference type="InterPro" id="IPR049940">
    <property type="entry name" value="GluQ/Sye"/>
</dbReference>
<evidence type="ECO:0000256" key="2">
    <source>
        <dbReference type="ARBA" id="ARBA00007894"/>
    </source>
</evidence>
<dbReference type="InterPro" id="IPR014729">
    <property type="entry name" value="Rossmann-like_a/b/a_fold"/>
</dbReference>
<keyword evidence="6 10" id="KW-0547">Nucleotide-binding</keyword>
<dbReference type="GO" id="GO:0006424">
    <property type="term" value="P:glutamyl-tRNA aminoacylation"/>
    <property type="evidence" value="ECO:0007669"/>
    <property type="project" value="UniProtKB-UniRule"/>
</dbReference>
<evidence type="ECO:0000256" key="9">
    <source>
        <dbReference type="ARBA" id="ARBA00023146"/>
    </source>
</evidence>
<protein>
    <recommendedName>
        <fullName evidence="10">Glutamate--tRNA ligase</fullName>
        <ecNumber evidence="10">6.1.1.17</ecNumber>
    </recommendedName>
    <alternativeName>
        <fullName evidence="10">Glutamyl-tRNA synthetase</fullName>
        <shortName evidence="10">GluRS</shortName>
    </alternativeName>
</protein>
<dbReference type="InterPro" id="IPR045462">
    <property type="entry name" value="aa-tRNA-synth_I_cd-bd"/>
</dbReference>
<gene>
    <name evidence="10 13" type="primary">gltX</name>
    <name evidence="13" type="ORF">PMARG_ME00175</name>
</gene>
<dbReference type="KEGG" id="cmik:PMARG_ME00175"/>
<dbReference type="FunFam" id="3.40.50.620:FF:000007">
    <property type="entry name" value="Glutamate--tRNA ligase"/>
    <property type="match status" value="1"/>
</dbReference>
<feature type="domain" description="Glutamyl/glutaminyl-tRNA synthetase class Ib catalytic" evidence="11">
    <location>
        <begin position="2"/>
        <end position="305"/>
    </location>
</feature>
<accession>A0A143WQ68</accession>
<dbReference type="CDD" id="cd00808">
    <property type="entry name" value="GluRS_core"/>
    <property type="match status" value="1"/>
</dbReference>
<comment type="catalytic activity">
    <reaction evidence="10">
        <text>tRNA(Glu) + L-glutamate + ATP = L-glutamyl-tRNA(Glu) + AMP + diphosphate</text>
        <dbReference type="Rhea" id="RHEA:23540"/>
        <dbReference type="Rhea" id="RHEA-COMP:9663"/>
        <dbReference type="Rhea" id="RHEA-COMP:9680"/>
        <dbReference type="ChEBI" id="CHEBI:29985"/>
        <dbReference type="ChEBI" id="CHEBI:30616"/>
        <dbReference type="ChEBI" id="CHEBI:33019"/>
        <dbReference type="ChEBI" id="CHEBI:78442"/>
        <dbReference type="ChEBI" id="CHEBI:78520"/>
        <dbReference type="ChEBI" id="CHEBI:456215"/>
        <dbReference type="EC" id="6.1.1.17"/>
    </reaction>
</comment>
<dbReference type="PATRIC" id="fig|1778264.3.peg.158"/>
<evidence type="ECO:0000256" key="1">
    <source>
        <dbReference type="ARBA" id="ARBA00004496"/>
    </source>
</evidence>
<dbReference type="PANTHER" id="PTHR43311:SF2">
    <property type="entry name" value="GLUTAMATE--TRNA LIGASE, MITOCHONDRIAL-RELATED"/>
    <property type="match status" value="1"/>
</dbReference>
<evidence type="ECO:0000256" key="4">
    <source>
        <dbReference type="ARBA" id="ARBA00022490"/>
    </source>
</evidence>
<dbReference type="OrthoDB" id="9807503at2"/>
<keyword evidence="14" id="KW-1185">Reference proteome</keyword>
<evidence type="ECO:0000256" key="3">
    <source>
        <dbReference type="ARBA" id="ARBA00011245"/>
    </source>
</evidence>
<evidence type="ECO:0000313" key="13">
    <source>
        <dbReference type="EMBL" id="CUX95850.1"/>
    </source>
</evidence>
<feature type="short sequence motif" description="'KMSKS' region" evidence="10">
    <location>
        <begin position="237"/>
        <end position="241"/>
    </location>
</feature>
<comment type="function">
    <text evidence="10">Catalyzes the attachment of glutamate to tRNA(Glu) in a two-step reaction: glutamate is first activated by ATP to form Glu-AMP and then transferred to the acceptor end of tRNA(Glu).</text>
</comment>
<evidence type="ECO:0000256" key="6">
    <source>
        <dbReference type="ARBA" id="ARBA00022741"/>
    </source>
</evidence>
<dbReference type="InterPro" id="IPR020751">
    <property type="entry name" value="aa-tRNA-synth_I_codon-bd_sub2"/>
</dbReference>
<dbReference type="RefSeq" id="WP_067569315.1">
    <property type="nucleotide sequence ID" value="NZ_LN999831.1"/>
</dbReference>